<dbReference type="Pfam" id="PF00929">
    <property type="entry name" value="RNase_T"/>
    <property type="match status" value="1"/>
</dbReference>
<protein>
    <submittedName>
        <fullName evidence="2">Exonuclease</fullName>
    </submittedName>
</protein>
<dbReference type="CDD" id="cd06130">
    <property type="entry name" value="DNA_pol_III_epsilon_like"/>
    <property type="match status" value="1"/>
</dbReference>
<gene>
    <name evidence="2" type="ORF">CWS01_00535</name>
</gene>
<dbReference type="PROSITE" id="PS50172">
    <property type="entry name" value="BRCT"/>
    <property type="match status" value="1"/>
</dbReference>
<organism evidence="2 3">
    <name type="scientific">Niallia nealsonii</name>
    <dbReference type="NCBI Taxonomy" id="115979"/>
    <lineage>
        <taxon>Bacteria</taxon>
        <taxon>Bacillati</taxon>
        <taxon>Bacillota</taxon>
        <taxon>Bacilli</taxon>
        <taxon>Bacillales</taxon>
        <taxon>Bacillaceae</taxon>
        <taxon>Niallia</taxon>
    </lineage>
</organism>
<dbReference type="InterPro" id="IPR012337">
    <property type="entry name" value="RNaseH-like_sf"/>
</dbReference>
<dbReference type="GO" id="GO:0008408">
    <property type="term" value="F:3'-5' exonuclease activity"/>
    <property type="evidence" value="ECO:0007669"/>
    <property type="project" value="TreeGrafter"/>
</dbReference>
<evidence type="ECO:0000259" key="1">
    <source>
        <dbReference type="PROSITE" id="PS50172"/>
    </source>
</evidence>
<dbReference type="InterPro" id="IPR001357">
    <property type="entry name" value="BRCT_dom"/>
</dbReference>
<keyword evidence="3" id="KW-1185">Reference proteome</keyword>
<dbReference type="PANTHER" id="PTHR30231:SF42">
    <property type="entry name" value="EXONUCLEASE"/>
    <property type="match status" value="1"/>
</dbReference>
<reference evidence="2 3" key="1">
    <citation type="journal article" date="2003" name="Int. J. Syst. Evol. Microbiol.">
        <title>Bacillus nealsonii sp. nov., isolated from a spacecraft-assembly facility, whose spores are gamma-radiation resistant.</title>
        <authorList>
            <person name="Venkateswaran K."/>
            <person name="Kempf M."/>
            <person name="Chen F."/>
            <person name="Satomi M."/>
            <person name="Nicholson W."/>
            <person name="Kern R."/>
        </authorList>
    </citation>
    <scope>NUCLEOTIDE SEQUENCE [LARGE SCALE GENOMIC DNA]</scope>
    <source>
        <strain evidence="2 3">FO-92</strain>
    </source>
</reference>
<dbReference type="Gene3D" id="3.40.50.10190">
    <property type="entry name" value="BRCT domain"/>
    <property type="match status" value="1"/>
</dbReference>
<dbReference type="OrthoDB" id="9803913at2"/>
<sequence>MDFISIDFEIANENMSSACSIGLAYVDNNKIVKEQYFIIKPPHLRFDPSFTAIHGITKSDVIGKKSFDEVWELIKDDITSNLIVAHNAQFDMSVLSSCLQHYSIAIPSFSYMCSIPISTRACGGNKVGQSLKERCRYFGIEIAEHHHAGADARACAELVIASVKSKDKSSLQTYHQIYSTIPVKEFTELKAQTTFQKKRPKKPKFNAISISEVTAKTETFNKEHILYEKNIVFTGDLLSMDRKEAMQKTVDVGGVIKSGVSSKTNYVVVGAQDPKLVGTAGISTKEKKAKELKDKGINIEIIHEETFIKLLNNKV</sequence>
<accession>A0A2N0Z804</accession>
<dbReference type="AlphaFoldDB" id="A0A2N0Z804"/>
<proteinExistence type="predicted"/>
<keyword evidence="2" id="KW-0540">Nuclease</keyword>
<dbReference type="InterPro" id="IPR036397">
    <property type="entry name" value="RNaseH_sf"/>
</dbReference>
<dbReference type="CDD" id="cd17748">
    <property type="entry name" value="BRCT_DNA_ligase_like"/>
    <property type="match status" value="1"/>
</dbReference>
<evidence type="ECO:0000313" key="3">
    <source>
        <dbReference type="Proteomes" id="UP000233375"/>
    </source>
</evidence>
<feature type="domain" description="BRCT" evidence="1">
    <location>
        <begin position="221"/>
        <end position="315"/>
    </location>
</feature>
<name>A0A2N0Z804_9BACI</name>
<keyword evidence="2" id="KW-0378">Hydrolase</keyword>
<dbReference type="SUPFAM" id="SSF53098">
    <property type="entry name" value="Ribonuclease H-like"/>
    <property type="match status" value="1"/>
</dbReference>
<keyword evidence="2" id="KW-0269">Exonuclease</keyword>
<dbReference type="Proteomes" id="UP000233375">
    <property type="component" value="Unassembled WGS sequence"/>
</dbReference>
<dbReference type="EMBL" id="PISE01000002">
    <property type="protein sequence ID" value="PKG25645.1"/>
    <property type="molecule type" value="Genomic_DNA"/>
</dbReference>
<comment type="caution">
    <text evidence="2">The sequence shown here is derived from an EMBL/GenBank/DDBJ whole genome shotgun (WGS) entry which is preliminary data.</text>
</comment>
<dbReference type="GO" id="GO:0003676">
    <property type="term" value="F:nucleic acid binding"/>
    <property type="evidence" value="ECO:0007669"/>
    <property type="project" value="InterPro"/>
</dbReference>
<dbReference type="Pfam" id="PF00533">
    <property type="entry name" value="BRCT"/>
    <property type="match status" value="1"/>
</dbReference>
<dbReference type="InterPro" id="IPR036420">
    <property type="entry name" value="BRCT_dom_sf"/>
</dbReference>
<dbReference type="GO" id="GO:0005829">
    <property type="term" value="C:cytosol"/>
    <property type="evidence" value="ECO:0007669"/>
    <property type="project" value="TreeGrafter"/>
</dbReference>
<evidence type="ECO:0000313" key="2">
    <source>
        <dbReference type="EMBL" id="PKG25645.1"/>
    </source>
</evidence>
<dbReference type="RefSeq" id="WP_101175055.1">
    <property type="nucleotide sequence ID" value="NZ_PISE01000002.1"/>
</dbReference>
<dbReference type="Gene3D" id="3.30.420.10">
    <property type="entry name" value="Ribonuclease H-like superfamily/Ribonuclease H"/>
    <property type="match status" value="1"/>
</dbReference>
<dbReference type="SMART" id="SM00479">
    <property type="entry name" value="EXOIII"/>
    <property type="match status" value="1"/>
</dbReference>
<dbReference type="InterPro" id="IPR013520">
    <property type="entry name" value="Ribonucl_H"/>
</dbReference>
<dbReference type="SUPFAM" id="SSF52113">
    <property type="entry name" value="BRCT domain"/>
    <property type="match status" value="1"/>
</dbReference>
<dbReference type="PANTHER" id="PTHR30231">
    <property type="entry name" value="DNA POLYMERASE III SUBUNIT EPSILON"/>
    <property type="match status" value="1"/>
</dbReference>